<dbReference type="GO" id="GO:0006865">
    <property type="term" value="P:amino acid transport"/>
    <property type="evidence" value="ECO:0007669"/>
    <property type="project" value="TreeGrafter"/>
</dbReference>
<evidence type="ECO:0000256" key="8">
    <source>
        <dbReference type="ARBA" id="ARBA00023136"/>
    </source>
</evidence>
<dbReference type="SUPFAM" id="SSF161098">
    <property type="entry name" value="MetI-like"/>
    <property type="match status" value="1"/>
</dbReference>
<dbReference type="InterPro" id="IPR043429">
    <property type="entry name" value="ArtM/GltK/GlnP/TcyL/YhdX-like"/>
</dbReference>
<dbReference type="EMBL" id="FWXB01000020">
    <property type="protein sequence ID" value="SMC14093.1"/>
    <property type="molecule type" value="Genomic_DNA"/>
</dbReference>
<evidence type="ECO:0000256" key="1">
    <source>
        <dbReference type="ARBA" id="ARBA00004429"/>
    </source>
</evidence>
<evidence type="ECO:0000256" key="7">
    <source>
        <dbReference type="ARBA" id="ARBA00022989"/>
    </source>
</evidence>
<comment type="subcellular location">
    <subcellularLocation>
        <location evidence="1">Cell inner membrane</location>
        <topology evidence="1">Multi-pass membrane protein</topology>
    </subcellularLocation>
    <subcellularLocation>
        <location evidence="9">Cell membrane</location>
        <topology evidence="9">Multi-pass membrane protein</topology>
    </subcellularLocation>
</comment>
<evidence type="ECO:0000256" key="2">
    <source>
        <dbReference type="ARBA" id="ARBA00010072"/>
    </source>
</evidence>
<sequence>MSFDLSLIAESLPKMLMGIGLTFQLLVLSAILGLMLAIVIMLMRISGKWYLSWPAQVYIYVFRGTPILVQIFIVYYGFPQLDFIRESFLWPIFRDPFGCAIVALTLNTGAYVSEILRGGVLGVDRGVLEAGEALGLSKSQRFIYLTTPIASRLALPAYGNDIISLLKSTALASTITLADMTGIARTIVAQTYAPYEIFISLAIVYMILTFFLQRLLGRIERYLGRYTVREG</sequence>
<organism evidence="11 12">
    <name type="scientific">Roseovarius aestuarii</name>
    <dbReference type="NCBI Taxonomy" id="475083"/>
    <lineage>
        <taxon>Bacteria</taxon>
        <taxon>Pseudomonadati</taxon>
        <taxon>Pseudomonadota</taxon>
        <taxon>Alphaproteobacteria</taxon>
        <taxon>Rhodobacterales</taxon>
        <taxon>Roseobacteraceae</taxon>
        <taxon>Roseovarius</taxon>
    </lineage>
</organism>
<evidence type="ECO:0000256" key="6">
    <source>
        <dbReference type="ARBA" id="ARBA00022692"/>
    </source>
</evidence>
<feature type="domain" description="ABC transmembrane type-1" evidence="10">
    <location>
        <begin position="15"/>
        <end position="216"/>
    </location>
</feature>
<proteinExistence type="inferred from homology"/>
<feature type="transmembrane region" description="Helical" evidence="9">
    <location>
        <begin position="57"/>
        <end position="78"/>
    </location>
</feature>
<comment type="similarity">
    <text evidence="2">Belongs to the binding-protein-dependent transport system permease family. HisMQ subfamily.</text>
</comment>
<feature type="transmembrane region" description="Helical" evidence="9">
    <location>
        <begin position="197"/>
        <end position="216"/>
    </location>
</feature>
<dbReference type="OrthoDB" id="9814550at2"/>
<dbReference type="PANTHER" id="PTHR30614">
    <property type="entry name" value="MEMBRANE COMPONENT OF AMINO ACID ABC TRANSPORTER"/>
    <property type="match status" value="1"/>
</dbReference>
<dbReference type="Gene3D" id="1.10.3720.10">
    <property type="entry name" value="MetI-like"/>
    <property type="match status" value="1"/>
</dbReference>
<dbReference type="PANTHER" id="PTHR30614:SF10">
    <property type="entry name" value="ARGININE ABC TRANSPORTER PERMEASE PROTEIN ARTM"/>
    <property type="match status" value="1"/>
</dbReference>
<keyword evidence="4" id="KW-1003">Cell membrane</keyword>
<keyword evidence="5" id="KW-0997">Cell inner membrane</keyword>
<dbReference type="Proteomes" id="UP000193224">
    <property type="component" value="Unassembled WGS sequence"/>
</dbReference>
<dbReference type="Pfam" id="PF00528">
    <property type="entry name" value="BPD_transp_1"/>
    <property type="match status" value="1"/>
</dbReference>
<keyword evidence="6 9" id="KW-0812">Transmembrane</keyword>
<accession>A0A1X7BWU3</accession>
<evidence type="ECO:0000256" key="5">
    <source>
        <dbReference type="ARBA" id="ARBA00022519"/>
    </source>
</evidence>
<name>A0A1X7BWU3_9RHOB</name>
<gene>
    <name evidence="11" type="primary">occM</name>
    <name evidence="11" type="ORF">ROA7745_03957</name>
</gene>
<evidence type="ECO:0000256" key="4">
    <source>
        <dbReference type="ARBA" id="ARBA00022475"/>
    </source>
</evidence>
<evidence type="ECO:0000259" key="10">
    <source>
        <dbReference type="PROSITE" id="PS50928"/>
    </source>
</evidence>
<keyword evidence="3 9" id="KW-0813">Transport</keyword>
<evidence type="ECO:0000256" key="9">
    <source>
        <dbReference type="RuleBase" id="RU363032"/>
    </source>
</evidence>
<dbReference type="AlphaFoldDB" id="A0A1X7BWU3"/>
<dbReference type="PROSITE" id="PS50928">
    <property type="entry name" value="ABC_TM1"/>
    <property type="match status" value="1"/>
</dbReference>
<evidence type="ECO:0000256" key="3">
    <source>
        <dbReference type="ARBA" id="ARBA00022448"/>
    </source>
</evidence>
<dbReference type="CDD" id="cd06261">
    <property type="entry name" value="TM_PBP2"/>
    <property type="match status" value="1"/>
</dbReference>
<keyword evidence="8 9" id="KW-0472">Membrane</keyword>
<feature type="transmembrane region" description="Helical" evidence="9">
    <location>
        <begin position="20"/>
        <end position="45"/>
    </location>
</feature>
<dbReference type="InterPro" id="IPR010065">
    <property type="entry name" value="AA_ABC_transptr_permease_3TM"/>
</dbReference>
<keyword evidence="7 9" id="KW-1133">Transmembrane helix</keyword>
<dbReference type="InterPro" id="IPR000515">
    <property type="entry name" value="MetI-like"/>
</dbReference>
<evidence type="ECO:0000313" key="12">
    <source>
        <dbReference type="Proteomes" id="UP000193224"/>
    </source>
</evidence>
<dbReference type="NCBIfam" id="TIGR01726">
    <property type="entry name" value="HEQRo_perm_3TM"/>
    <property type="match status" value="1"/>
</dbReference>
<dbReference type="GO" id="GO:0043190">
    <property type="term" value="C:ATP-binding cassette (ABC) transporter complex"/>
    <property type="evidence" value="ECO:0007669"/>
    <property type="project" value="InterPro"/>
</dbReference>
<keyword evidence="12" id="KW-1185">Reference proteome</keyword>
<dbReference type="InterPro" id="IPR035906">
    <property type="entry name" value="MetI-like_sf"/>
</dbReference>
<evidence type="ECO:0000313" key="11">
    <source>
        <dbReference type="EMBL" id="SMC14093.1"/>
    </source>
</evidence>
<reference evidence="11 12" key="1">
    <citation type="submission" date="2017-03" db="EMBL/GenBank/DDBJ databases">
        <authorList>
            <person name="Afonso C.L."/>
            <person name="Miller P.J."/>
            <person name="Scott M.A."/>
            <person name="Spackman E."/>
            <person name="Goraichik I."/>
            <person name="Dimitrov K.M."/>
            <person name="Suarez D.L."/>
            <person name="Swayne D.E."/>
        </authorList>
    </citation>
    <scope>NUCLEOTIDE SEQUENCE [LARGE SCALE GENOMIC DNA]</scope>
    <source>
        <strain evidence="11 12">CECT 7745</strain>
    </source>
</reference>
<protein>
    <submittedName>
        <fullName evidence="11">Octopine transport system permease protein OccM</fullName>
    </submittedName>
</protein>
<dbReference type="GO" id="GO:0022857">
    <property type="term" value="F:transmembrane transporter activity"/>
    <property type="evidence" value="ECO:0007669"/>
    <property type="project" value="InterPro"/>
</dbReference>
<dbReference type="RefSeq" id="WP_085802003.1">
    <property type="nucleotide sequence ID" value="NZ_FWXB01000020.1"/>
</dbReference>